<comment type="caution">
    <text evidence="1">The sequence shown here is derived from an EMBL/GenBank/DDBJ whole genome shotgun (WGS) entry which is preliminary data.</text>
</comment>
<dbReference type="AlphaFoldDB" id="A0AB37US45"/>
<accession>A0AB37US45</accession>
<dbReference type="Proteomes" id="UP000282574">
    <property type="component" value="Unassembled WGS sequence"/>
</dbReference>
<evidence type="ECO:0000313" key="1">
    <source>
        <dbReference type="EMBL" id="RUT14224.1"/>
    </source>
</evidence>
<keyword evidence="2" id="KW-1185">Reference proteome</keyword>
<protein>
    <submittedName>
        <fullName evidence="1">Uncharacterized protein</fullName>
    </submittedName>
</protein>
<sequence length="52" mass="6180">MHIDRAKFSRVVIKHLSDFYEQFFVTSIVCLFSVNLKYINVSLQKNIVNQDM</sequence>
<evidence type="ECO:0000313" key="2">
    <source>
        <dbReference type="Proteomes" id="UP000282574"/>
    </source>
</evidence>
<proteinExistence type="predicted"/>
<gene>
    <name evidence="1" type="ORF">DSM107010_02550</name>
</gene>
<dbReference type="EMBL" id="RSCK01000002">
    <property type="protein sequence ID" value="RUT14224.1"/>
    <property type="molecule type" value="Genomic_DNA"/>
</dbReference>
<reference evidence="1 2" key="1">
    <citation type="journal article" date="2019" name="Genome Biol. Evol.">
        <title>Day and night: Metabolic profiles and evolutionary relationships of six axenic non-marine cyanobacteria.</title>
        <authorList>
            <person name="Will S.E."/>
            <person name="Henke P."/>
            <person name="Boedeker C."/>
            <person name="Huang S."/>
            <person name="Brinkmann H."/>
            <person name="Rohde M."/>
            <person name="Jarek M."/>
            <person name="Friedl T."/>
            <person name="Seufert S."/>
            <person name="Schumacher M."/>
            <person name="Overmann J."/>
            <person name="Neumann-Schaal M."/>
            <person name="Petersen J."/>
        </authorList>
    </citation>
    <scope>NUCLEOTIDE SEQUENCE [LARGE SCALE GENOMIC DNA]</scope>
    <source>
        <strain evidence="1 2">SAG 39.79</strain>
    </source>
</reference>
<name>A0AB37US45_9CYAN</name>
<organism evidence="1 2">
    <name type="scientific">Chroococcidiopsis cubana SAG 39.79</name>
    <dbReference type="NCBI Taxonomy" id="388085"/>
    <lineage>
        <taxon>Bacteria</taxon>
        <taxon>Bacillati</taxon>
        <taxon>Cyanobacteriota</taxon>
        <taxon>Cyanophyceae</taxon>
        <taxon>Chroococcidiopsidales</taxon>
        <taxon>Chroococcidiopsidaceae</taxon>
        <taxon>Chroococcidiopsis</taxon>
    </lineage>
</organism>